<name>A0A2R4VUP3_9PROT</name>
<dbReference type="SUPFAM" id="SSF53756">
    <property type="entry name" value="UDP-Glycosyltransferase/glycogen phosphorylase"/>
    <property type="match status" value="1"/>
</dbReference>
<dbReference type="Gene3D" id="1.25.40.10">
    <property type="entry name" value="Tetratricopeptide repeat domain"/>
    <property type="match status" value="2"/>
</dbReference>
<dbReference type="Pfam" id="PF13432">
    <property type="entry name" value="TPR_16"/>
    <property type="match status" value="2"/>
</dbReference>
<feature type="repeat" description="TPR" evidence="3">
    <location>
        <begin position="243"/>
        <end position="276"/>
    </location>
</feature>
<organism evidence="4 5">
    <name type="scientific">Azospirillum humicireducens</name>
    <dbReference type="NCBI Taxonomy" id="1226968"/>
    <lineage>
        <taxon>Bacteria</taxon>
        <taxon>Pseudomonadati</taxon>
        <taxon>Pseudomonadota</taxon>
        <taxon>Alphaproteobacteria</taxon>
        <taxon>Rhodospirillales</taxon>
        <taxon>Azospirillaceae</taxon>
        <taxon>Azospirillum</taxon>
    </lineage>
</organism>
<dbReference type="OrthoDB" id="6193797at2"/>
<evidence type="ECO:0000256" key="2">
    <source>
        <dbReference type="ARBA" id="ARBA00022803"/>
    </source>
</evidence>
<evidence type="ECO:0000256" key="1">
    <source>
        <dbReference type="ARBA" id="ARBA00022737"/>
    </source>
</evidence>
<accession>A0A2R4VUP3</accession>
<dbReference type="KEGG" id="ahu:A6A40_24330"/>
<dbReference type="Gene3D" id="3.40.50.2000">
    <property type="entry name" value="Glycogen Phosphorylase B"/>
    <property type="match status" value="1"/>
</dbReference>
<dbReference type="AlphaFoldDB" id="A0A2R4VUP3"/>
<reference evidence="4 5" key="1">
    <citation type="submission" date="2018-04" db="EMBL/GenBank/DDBJ databases">
        <title>Complete genome sequence of the nitrogen-fixing bacterium Azospirillum humicireducens type strain SgZ-5.</title>
        <authorList>
            <person name="Yu Z."/>
        </authorList>
    </citation>
    <scope>NUCLEOTIDE SEQUENCE [LARGE SCALE GENOMIC DNA]</scope>
    <source>
        <strain evidence="4 5">SgZ-5</strain>
        <plasmid evidence="4 5">pYZ4</plasmid>
    </source>
</reference>
<dbReference type="GO" id="GO:0030968">
    <property type="term" value="P:endoplasmic reticulum unfolded protein response"/>
    <property type="evidence" value="ECO:0007669"/>
    <property type="project" value="TreeGrafter"/>
</dbReference>
<keyword evidence="4" id="KW-0614">Plasmid</keyword>
<evidence type="ECO:0000313" key="4">
    <source>
        <dbReference type="EMBL" id="AWB08159.1"/>
    </source>
</evidence>
<dbReference type="GO" id="GO:0035269">
    <property type="term" value="P:protein O-linked glycosylation via mannose"/>
    <property type="evidence" value="ECO:0007669"/>
    <property type="project" value="TreeGrafter"/>
</dbReference>
<dbReference type="Proteomes" id="UP000077405">
    <property type="component" value="Plasmid pYZ4"/>
</dbReference>
<dbReference type="InterPro" id="IPR019734">
    <property type="entry name" value="TPR_rpt"/>
</dbReference>
<dbReference type="EMBL" id="CP028905">
    <property type="protein sequence ID" value="AWB08159.1"/>
    <property type="molecule type" value="Genomic_DNA"/>
</dbReference>
<geneLocation type="plasmid" evidence="4 5">
    <name>pYZ4</name>
</geneLocation>
<protein>
    <submittedName>
        <fullName evidence="4">Uncharacterized protein</fullName>
    </submittedName>
</protein>
<dbReference type="SUPFAM" id="SSF48452">
    <property type="entry name" value="TPR-like"/>
    <property type="match status" value="2"/>
</dbReference>
<dbReference type="GO" id="GO:0000030">
    <property type="term" value="F:mannosyltransferase activity"/>
    <property type="evidence" value="ECO:0007669"/>
    <property type="project" value="TreeGrafter"/>
</dbReference>
<dbReference type="PANTHER" id="PTHR44227">
    <property type="match status" value="1"/>
</dbReference>
<dbReference type="InterPro" id="IPR052346">
    <property type="entry name" value="O-mannosyl-transferase_TMTC"/>
</dbReference>
<keyword evidence="5" id="KW-1185">Reference proteome</keyword>
<evidence type="ECO:0000313" key="5">
    <source>
        <dbReference type="Proteomes" id="UP000077405"/>
    </source>
</evidence>
<gene>
    <name evidence="4" type="ORF">A6A40_24330</name>
</gene>
<dbReference type="PROSITE" id="PS50005">
    <property type="entry name" value="TPR"/>
    <property type="match status" value="1"/>
</dbReference>
<dbReference type="RefSeq" id="WP_108548433.1">
    <property type="nucleotide sequence ID" value="NZ_CP028905.1"/>
</dbReference>
<dbReference type="InterPro" id="IPR011990">
    <property type="entry name" value="TPR-like_helical_dom_sf"/>
</dbReference>
<dbReference type="SMART" id="SM00028">
    <property type="entry name" value="TPR"/>
    <property type="match status" value="5"/>
</dbReference>
<proteinExistence type="predicted"/>
<keyword evidence="1" id="KW-0677">Repeat</keyword>
<keyword evidence="2 3" id="KW-0802">TPR repeat</keyword>
<dbReference type="PANTHER" id="PTHR44227:SF3">
    <property type="entry name" value="PROTEIN O-MANNOSYL-TRANSFERASE TMTC4"/>
    <property type="match status" value="1"/>
</dbReference>
<sequence length="601" mass="63762">MATLQEALTAALDHQEAGRFGKADTLYRRILAASPGHPHALHLWGILAALTGRPEEAAGRIGQAIAIAPDIADFHVNLARIEAALNRPDRAARHYAHAAALRPEEAETRFQLAGLLQELGQDARARAGFRTVLVLEPAHPGALLRLAATEPGLGRAVAAARIDLALAPDDPVLWNELANRLKAGRRREEALARSVTGYGRGLVLLPGNPVLLNNRADSWLRLDRLERAEEDARAAVAAAPGFAAGWNTLGSVLMAQGRAAEAAGAYEQAAGIDPVNNAQARFNRSIALLTLGRLAEGWDEYEQGWTVSSGRFPRVGFPQPLWDGRPLADGGRGGGGRGGALLVWGEQGLGDEVMFASLIPQLVRDGLRVVLDCDARLAPLFARGLPDVTVVARTEPLSSRLTAPEVVAQIPAGSLPRLMRRRIGDFTGRQPPFLKADPGRVAELRRRIGGGHGNGHRLVGLSWSSKNASVGHLRSIPPGRLAGALDGADVKLVSLQYGDVAAEAAAAGIADPGLDAWSDIDGLAALITAMDLVVSVDNSTVHLAGGLGRPAWALLPHAADWRWMQGGGDTVWYPSVRLFRQDAPGDWGGVLRKLRAALLES</sequence>
<evidence type="ECO:0000256" key="3">
    <source>
        <dbReference type="PROSITE-ProRule" id="PRU00339"/>
    </source>
</evidence>